<sequence length="881" mass="94562">MPPYSDDLYSALDDEALEIIGDTSPTQDGGQGSSVTRQSPWVDVNPNTGLADTDADYDAGDNEDPQLLSPTDGYFGTGTQESPSPVVPTSSNVPYVPNVLVEDPSLHRDSPDGKAKEAEQERLGQERPDAGDFSGSHQERYTSTIPRGGSSSTYTGTTTHQQHFAPSSDSGATYYAPSSSSRVPPSVTPTSYTTYSAQPSVYRGGGERYQFIPAEAPPAYTPSPTSPTGTQGLDDHRNYRTFSQPGDATVNMGRVDESQTLLAHPEPESMRDHVVNGSGGEASPTWRSRRLRRAPRHAKIRAFKMVLIAVVLLFLTGGFLSSVIDGTGGRVSPGRHNPHTRPYPPDMEYPEVDDGVTWDPSNFCAEAQIQRHTQLYDLDFGAKKELYLIQRIADDDNHRDWHGVHVQGDAIFRRTTPEHPDPQITVETTVTDDRLNVFITWDADTGTLNITVPRHLEWAQERPRACVNIKATVWVPENSDLSLLHADVVHLNVRLLDNLSLSIAKGTRLSSTIGTIVSAAGSSAAENEALFDQPSLPSSFNFNSRIIDVHTTSGDISGSWPLFDYLGLKSTSGDIHTAVVPQPADPDHFTKSAVLNITSLSGDVSFREPIHAAEAAFRIGQAFTSAKQRRLATRKAEELLPPRDYRVNVHTTSGDINGAAAFSSAAGFRSTSGTVSLELLPILDVGLVESIRDAGEVEVAGRKATLTTGSTSGDTDLKVLEPLWVDPSAVVIVGGENDGAGPEIGIVALREGPAKTRRGGYVNLNERTSSSSSSSANTDSDSLGNPNKDPTPLRYLSGTHTSTSATIKLRYPQSWEGDVALTSLTGVLRVSGDGLKVIKAGSDWPGVNKALLARKGEKGRGGKVEGKSTSGDVEFLIGEAN</sequence>
<organism evidence="3 4">
    <name type="scientific">Dichotomopilus funicola</name>
    <dbReference type="NCBI Taxonomy" id="1934379"/>
    <lineage>
        <taxon>Eukaryota</taxon>
        <taxon>Fungi</taxon>
        <taxon>Dikarya</taxon>
        <taxon>Ascomycota</taxon>
        <taxon>Pezizomycotina</taxon>
        <taxon>Sordariomycetes</taxon>
        <taxon>Sordariomycetidae</taxon>
        <taxon>Sordariales</taxon>
        <taxon>Chaetomiaceae</taxon>
        <taxon>Dichotomopilus</taxon>
    </lineage>
</organism>
<dbReference type="Proteomes" id="UP001302676">
    <property type="component" value="Unassembled WGS sequence"/>
</dbReference>
<keyword evidence="4" id="KW-1185">Reference proteome</keyword>
<feature type="compositionally biased region" description="Low complexity" evidence="1">
    <location>
        <begin position="82"/>
        <end position="99"/>
    </location>
</feature>
<feature type="transmembrane region" description="Helical" evidence="2">
    <location>
        <begin position="302"/>
        <end position="324"/>
    </location>
</feature>
<gene>
    <name evidence="3" type="ORF">C8A04DRAFT_14553</name>
</gene>
<keyword evidence="2" id="KW-1133">Transmembrane helix</keyword>
<feature type="compositionally biased region" description="Low complexity" evidence="1">
    <location>
        <begin position="174"/>
        <end position="197"/>
    </location>
</feature>
<dbReference type="EMBL" id="MU853621">
    <property type="protein sequence ID" value="KAK4140919.1"/>
    <property type="molecule type" value="Genomic_DNA"/>
</dbReference>
<feature type="region of interest" description="Disordered" evidence="1">
    <location>
        <begin position="757"/>
        <end position="799"/>
    </location>
</feature>
<feature type="region of interest" description="Disordered" evidence="1">
    <location>
        <begin position="19"/>
        <end position="199"/>
    </location>
</feature>
<evidence type="ECO:0000256" key="2">
    <source>
        <dbReference type="SAM" id="Phobius"/>
    </source>
</evidence>
<feature type="compositionally biased region" description="Polar residues" evidence="1">
    <location>
        <begin position="160"/>
        <end position="171"/>
    </location>
</feature>
<proteinExistence type="predicted"/>
<evidence type="ECO:0008006" key="5">
    <source>
        <dbReference type="Google" id="ProtNLM"/>
    </source>
</evidence>
<evidence type="ECO:0000313" key="4">
    <source>
        <dbReference type="Proteomes" id="UP001302676"/>
    </source>
</evidence>
<reference evidence="3" key="2">
    <citation type="submission" date="2023-05" db="EMBL/GenBank/DDBJ databases">
        <authorList>
            <consortium name="Lawrence Berkeley National Laboratory"/>
            <person name="Steindorff A."/>
            <person name="Hensen N."/>
            <person name="Bonometti L."/>
            <person name="Westerberg I."/>
            <person name="Brannstrom I.O."/>
            <person name="Guillou S."/>
            <person name="Cros-Aarteil S."/>
            <person name="Calhoun S."/>
            <person name="Haridas S."/>
            <person name="Kuo A."/>
            <person name="Mondo S."/>
            <person name="Pangilinan J."/>
            <person name="Riley R."/>
            <person name="Labutti K."/>
            <person name="Andreopoulos B."/>
            <person name="Lipzen A."/>
            <person name="Chen C."/>
            <person name="Yanf M."/>
            <person name="Daum C."/>
            <person name="Ng V."/>
            <person name="Clum A."/>
            <person name="Ohm R."/>
            <person name="Martin F."/>
            <person name="Silar P."/>
            <person name="Natvig D."/>
            <person name="Lalanne C."/>
            <person name="Gautier V."/>
            <person name="Ament-Velasquez S.L."/>
            <person name="Kruys A."/>
            <person name="Hutchinson M.I."/>
            <person name="Powell A.J."/>
            <person name="Barry K."/>
            <person name="Miller A.N."/>
            <person name="Grigoriev I.V."/>
            <person name="Debuchy R."/>
            <person name="Gladieux P."/>
            <person name="Thoren M.H."/>
            <person name="Johannesson H."/>
        </authorList>
    </citation>
    <scope>NUCLEOTIDE SEQUENCE</scope>
    <source>
        <strain evidence="3">CBS 141.50</strain>
    </source>
</reference>
<reference evidence="3" key="1">
    <citation type="journal article" date="2023" name="Mol. Phylogenet. Evol.">
        <title>Genome-scale phylogeny and comparative genomics of the fungal order Sordariales.</title>
        <authorList>
            <person name="Hensen N."/>
            <person name="Bonometti L."/>
            <person name="Westerberg I."/>
            <person name="Brannstrom I.O."/>
            <person name="Guillou S."/>
            <person name="Cros-Aarteil S."/>
            <person name="Calhoun S."/>
            <person name="Haridas S."/>
            <person name="Kuo A."/>
            <person name="Mondo S."/>
            <person name="Pangilinan J."/>
            <person name="Riley R."/>
            <person name="LaButti K."/>
            <person name="Andreopoulos B."/>
            <person name="Lipzen A."/>
            <person name="Chen C."/>
            <person name="Yan M."/>
            <person name="Daum C."/>
            <person name="Ng V."/>
            <person name="Clum A."/>
            <person name="Steindorff A."/>
            <person name="Ohm R.A."/>
            <person name="Martin F."/>
            <person name="Silar P."/>
            <person name="Natvig D.O."/>
            <person name="Lalanne C."/>
            <person name="Gautier V."/>
            <person name="Ament-Velasquez S.L."/>
            <person name="Kruys A."/>
            <person name="Hutchinson M.I."/>
            <person name="Powell A.J."/>
            <person name="Barry K."/>
            <person name="Miller A.N."/>
            <person name="Grigoriev I.V."/>
            <person name="Debuchy R."/>
            <person name="Gladieux P."/>
            <person name="Hiltunen Thoren M."/>
            <person name="Johannesson H."/>
        </authorList>
    </citation>
    <scope>NUCLEOTIDE SEQUENCE</scope>
    <source>
        <strain evidence="3">CBS 141.50</strain>
    </source>
</reference>
<evidence type="ECO:0000313" key="3">
    <source>
        <dbReference type="EMBL" id="KAK4140919.1"/>
    </source>
</evidence>
<keyword evidence="2" id="KW-0812">Transmembrane</keyword>
<dbReference type="GeneID" id="87814758"/>
<accession>A0AAN6ZKH5</accession>
<comment type="caution">
    <text evidence="3">The sequence shown here is derived from an EMBL/GenBank/DDBJ whole genome shotgun (WGS) entry which is preliminary data.</text>
</comment>
<feature type="compositionally biased region" description="Low complexity" evidence="1">
    <location>
        <begin position="768"/>
        <end position="782"/>
    </location>
</feature>
<feature type="region of interest" description="Disordered" evidence="1">
    <location>
        <begin position="270"/>
        <end position="290"/>
    </location>
</feature>
<dbReference type="AlphaFoldDB" id="A0AAN6ZKH5"/>
<name>A0AAN6ZKH5_9PEZI</name>
<dbReference type="RefSeq" id="XP_062634290.1">
    <property type="nucleotide sequence ID" value="XM_062778145.1"/>
</dbReference>
<feature type="compositionally biased region" description="Low complexity" evidence="1">
    <location>
        <begin position="148"/>
        <end position="159"/>
    </location>
</feature>
<feature type="compositionally biased region" description="Acidic residues" evidence="1">
    <location>
        <begin position="53"/>
        <end position="64"/>
    </location>
</feature>
<feature type="compositionally biased region" description="Basic and acidic residues" evidence="1">
    <location>
        <begin position="104"/>
        <end position="130"/>
    </location>
</feature>
<keyword evidence="2" id="KW-0472">Membrane</keyword>
<protein>
    <recommendedName>
        <fullName evidence="5">Adhesin domain-containing protein</fullName>
    </recommendedName>
</protein>
<feature type="compositionally biased region" description="Polar residues" evidence="1">
    <location>
        <begin position="23"/>
        <end position="50"/>
    </location>
</feature>
<evidence type="ECO:0000256" key="1">
    <source>
        <dbReference type="SAM" id="MobiDB-lite"/>
    </source>
</evidence>